<dbReference type="GO" id="GO:0031505">
    <property type="term" value="P:fungal-type cell wall organization"/>
    <property type="evidence" value="ECO:0007669"/>
    <property type="project" value="TreeGrafter"/>
</dbReference>
<keyword evidence="7" id="KW-0325">Glycoprotein</keyword>
<evidence type="ECO:0000313" key="11">
    <source>
        <dbReference type="EMBL" id="USW50090.1"/>
    </source>
</evidence>
<comment type="subcellular location">
    <subcellularLocation>
        <location evidence="1 9">Cell membrane</location>
        <topology evidence="1 9">Lipid-anchor</topology>
        <topology evidence="1 9">GPI-anchor</topology>
    </subcellularLocation>
</comment>
<evidence type="ECO:0000256" key="1">
    <source>
        <dbReference type="ARBA" id="ARBA00004609"/>
    </source>
</evidence>
<keyword evidence="4 9" id="KW-0808">Transferase</keyword>
<keyword evidence="3 9" id="KW-0336">GPI-anchor</keyword>
<dbReference type="Pfam" id="PF03198">
    <property type="entry name" value="Glyco_hydro_72"/>
    <property type="match status" value="1"/>
</dbReference>
<dbReference type="EC" id="2.4.1.-" evidence="9"/>
<dbReference type="GO" id="GO:0005886">
    <property type="term" value="C:plasma membrane"/>
    <property type="evidence" value="ECO:0007669"/>
    <property type="project" value="UniProtKB-SubCell"/>
</dbReference>
<accession>A0A9Q9AJB2</accession>
<dbReference type="Proteomes" id="UP001056384">
    <property type="component" value="Chromosome 2"/>
</dbReference>
<feature type="compositionally biased region" description="Low complexity" evidence="10">
    <location>
        <begin position="406"/>
        <end position="418"/>
    </location>
</feature>
<evidence type="ECO:0000256" key="4">
    <source>
        <dbReference type="ARBA" id="ARBA00022679"/>
    </source>
</evidence>
<evidence type="ECO:0000256" key="2">
    <source>
        <dbReference type="ARBA" id="ARBA00007528"/>
    </source>
</evidence>
<organism evidence="11 12">
    <name type="scientific">Septoria linicola</name>
    <dbReference type="NCBI Taxonomy" id="215465"/>
    <lineage>
        <taxon>Eukaryota</taxon>
        <taxon>Fungi</taxon>
        <taxon>Dikarya</taxon>
        <taxon>Ascomycota</taxon>
        <taxon>Pezizomycotina</taxon>
        <taxon>Dothideomycetes</taxon>
        <taxon>Dothideomycetidae</taxon>
        <taxon>Mycosphaerellales</taxon>
        <taxon>Mycosphaerellaceae</taxon>
        <taxon>Septoria</taxon>
    </lineage>
</organism>
<keyword evidence="6 9" id="KW-0472">Membrane</keyword>
<evidence type="ECO:0000313" key="12">
    <source>
        <dbReference type="Proteomes" id="UP001056384"/>
    </source>
</evidence>
<evidence type="ECO:0000256" key="10">
    <source>
        <dbReference type="SAM" id="MobiDB-lite"/>
    </source>
</evidence>
<proteinExistence type="inferred from homology"/>
<dbReference type="GO" id="GO:0016787">
    <property type="term" value="F:hydrolase activity"/>
    <property type="evidence" value="ECO:0007669"/>
    <property type="project" value="UniProtKB-KW"/>
</dbReference>
<keyword evidence="5 9" id="KW-0732">Signal</keyword>
<sequence length="472" mass="49525">MRQESLALAFWASLAAAGPAQIEARATKSSSASATGSGSTLPTVTTKGNAFFAGDDRFYIRGVDYQPGGSSDVTDPLADFDTCSRDIKVFKDLGLNTIRVYSVDNSANHDECMNALAEAGIYLALDVNTPNYSLNRDTPGVSYNPTYLQSIFATIDVFAGYSNTLLFFSGNEVINDSNSTSAAPYVKAVTRDMKQYIGERGYRSIPVGYSAADVSENQYLMAQYMDCGEDPSRSDFYAINNYEWCDPSSYTTSGWSSLVEMYSNYSIPLFLSEYGCITNTRTFAETAELYKEEMTKVFSGGLVYEYSQEGNGYGIVKINGNDVTSVDDQLDDLKSALANATDPTDGGGYSTDGASQTCPDSSDDWDTSPFTGSALPAMPTGAEKYMKDGAGDGPGLSGDGSQNAEGGSSSTASSGAGAVSTTYGNGASSTGSGGSSTSSGAASAVHMASTDLAPLVCCFAMFVSMMAGAALL</sequence>
<dbReference type="SUPFAM" id="SSF51445">
    <property type="entry name" value="(Trans)glycosidases"/>
    <property type="match status" value="1"/>
</dbReference>
<comment type="function">
    <text evidence="9">Splits internally a 1,3-beta-glucan molecule and transfers the newly generated reducing end (the donor) to the non-reducing end of another 1,3-beta-glucan molecule (the acceptor) forming a 1,3-beta linkage, resulting in the elongation of 1,3-beta-glucan chains in the cell wall.</text>
</comment>
<feature type="chain" id="PRO_5040532496" description="1,3-beta-glucanosyltransferase" evidence="9">
    <location>
        <begin position="18"/>
        <end position="472"/>
    </location>
</feature>
<evidence type="ECO:0000256" key="8">
    <source>
        <dbReference type="ARBA" id="ARBA00023288"/>
    </source>
</evidence>
<dbReference type="EMBL" id="CP099419">
    <property type="protein sequence ID" value="USW50090.1"/>
    <property type="molecule type" value="Genomic_DNA"/>
</dbReference>
<dbReference type="OrthoDB" id="421038at2759"/>
<gene>
    <name evidence="11" type="ORF">Slin15195_G034090</name>
</gene>
<protein>
    <recommendedName>
        <fullName evidence="9">1,3-beta-glucanosyltransferase</fullName>
        <ecNumber evidence="9">2.4.1.-</ecNumber>
    </recommendedName>
</protein>
<dbReference type="Gene3D" id="3.20.20.80">
    <property type="entry name" value="Glycosidases"/>
    <property type="match status" value="1"/>
</dbReference>
<name>A0A9Q9AJB2_9PEZI</name>
<feature type="region of interest" description="Disordered" evidence="10">
    <location>
        <begin position="338"/>
        <end position="418"/>
    </location>
</feature>
<dbReference type="InterPro" id="IPR017853">
    <property type="entry name" value="GH"/>
</dbReference>
<dbReference type="AlphaFoldDB" id="A0A9Q9AJB2"/>
<keyword evidence="8 9" id="KW-0449">Lipoprotein</keyword>
<evidence type="ECO:0000256" key="3">
    <source>
        <dbReference type="ARBA" id="ARBA00022622"/>
    </source>
</evidence>
<feature type="signal peptide" evidence="9">
    <location>
        <begin position="1"/>
        <end position="17"/>
    </location>
</feature>
<evidence type="ECO:0000256" key="6">
    <source>
        <dbReference type="ARBA" id="ARBA00023136"/>
    </source>
</evidence>
<reference evidence="11" key="1">
    <citation type="submission" date="2022-06" db="EMBL/GenBank/DDBJ databases">
        <title>Complete genome sequences of two strains of the flax pathogen Septoria linicola.</title>
        <authorList>
            <person name="Lapalu N."/>
            <person name="Simon A."/>
            <person name="Demenou B."/>
            <person name="Paumier D."/>
            <person name="Guillot M.-P."/>
            <person name="Gout L."/>
            <person name="Valade R."/>
        </authorList>
    </citation>
    <scope>NUCLEOTIDE SEQUENCE</scope>
    <source>
        <strain evidence="11">SE15195</strain>
    </source>
</reference>
<dbReference type="FunFam" id="3.20.20.80:FF:000032">
    <property type="entry name" value="1,3-beta-glucanosyltransferase"/>
    <property type="match status" value="1"/>
</dbReference>
<keyword evidence="11" id="KW-0378">Hydrolase</keyword>
<dbReference type="GO" id="GO:0098552">
    <property type="term" value="C:side of membrane"/>
    <property type="evidence" value="ECO:0007669"/>
    <property type="project" value="UniProtKB-KW"/>
</dbReference>
<dbReference type="InterPro" id="IPR004886">
    <property type="entry name" value="Glucanosyltransferase"/>
</dbReference>
<dbReference type="PANTHER" id="PTHR31468">
    <property type="entry name" value="1,3-BETA-GLUCANOSYLTRANSFERASE GAS1"/>
    <property type="match status" value="1"/>
</dbReference>
<evidence type="ECO:0000256" key="7">
    <source>
        <dbReference type="ARBA" id="ARBA00023180"/>
    </source>
</evidence>
<comment type="similarity">
    <text evidence="2 9">Belongs to the glycosyl hydrolase 72 family.</text>
</comment>
<evidence type="ECO:0000256" key="9">
    <source>
        <dbReference type="RuleBase" id="RU361209"/>
    </source>
</evidence>
<evidence type="ECO:0000256" key="5">
    <source>
        <dbReference type="ARBA" id="ARBA00022729"/>
    </source>
</evidence>
<dbReference type="GO" id="GO:0042124">
    <property type="term" value="F:1,3-beta-glucanosyltransferase activity"/>
    <property type="evidence" value="ECO:0007669"/>
    <property type="project" value="TreeGrafter"/>
</dbReference>
<keyword evidence="12" id="KW-1185">Reference proteome</keyword>
<dbReference type="PANTHER" id="PTHR31468:SF5">
    <property type="entry name" value="1,3-BETA-GLUCANOSYLTRANSFERASE GAS5"/>
    <property type="match status" value="1"/>
</dbReference>
<dbReference type="GO" id="GO:0071970">
    <property type="term" value="P:fungal-type cell wall (1-&gt;3)-beta-D-glucan biosynthetic process"/>
    <property type="evidence" value="ECO:0007669"/>
    <property type="project" value="TreeGrafter"/>
</dbReference>